<dbReference type="Proteomes" id="UP000033860">
    <property type="component" value="Unassembled WGS sequence"/>
</dbReference>
<dbReference type="AlphaFoldDB" id="A0A0G1RVL6"/>
<gene>
    <name evidence="1" type="ORF">UX85_C0004G0089</name>
</gene>
<evidence type="ECO:0000313" key="2">
    <source>
        <dbReference type="Proteomes" id="UP000033860"/>
    </source>
</evidence>
<name>A0A0G1RVL6_9BACT</name>
<dbReference type="EMBL" id="LCNT01000004">
    <property type="protein sequence ID" value="KKU61167.1"/>
    <property type="molecule type" value="Genomic_DNA"/>
</dbReference>
<accession>A0A0G1RVL6</accession>
<protein>
    <submittedName>
        <fullName evidence="1">Uncharacterized protein</fullName>
    </submittedName>
</protein>
<evidence type="ECO:0000313" key="1">
    <source>
        <dbReference type="EMBL" id="KKU61167.1"/>
    </source>
</evidence>
<dbReference type="SUPFAM" id="SSF53335">
    <property type="entry name" value="S-adenosyl-L-methionine-dependent methyltransferases"/>
    <property type="match status" value="1"/>
</dbReference>
<proteinExistence type="predicted"/>
<comment type="caution">
    <text evidence="1">The sequence shown here is derived from an EMBL/GenBank/DDBJ whole genome shotgun (WGS) entry which is preliminary data.</text>
</comment>
<reference evidence="1 2" key="1">
    <citation type="journal article" date="2015" name="Nature">
        <title>rRNA introns, odd ribosomes, and small enigmatic genomes across a large radiation of phyla.</title>
        <authorList>
            <person name="Brown C.T."/>
            <person name="Hug L.A."/>
            <person name="Thomas B.C."/>
            <person name="Sharon I."/>
            <person name="Castelle C.J."/>
            <person name="Singh A."/>
            <person name="Wilkins M.J."/>
            <person name="Williams K.H."/>
            <person name="Banfield J.F."/>
        </authorList>
    </citation>
    <scope>NUCLEOTIDE SEQUENCE [LARGE SCALE GENOMIC DNA]</scope>
</reference>
<sequence length="310" mass="35281">MAESVTLTPERAVLRDKMAGWYEETKRLVFGEHTCERGWGDFDPSLTEGCGPYHAAFPLLDLFGVVSTPRAHEEFYRNAVDSATMRLDPETRILVSGLASPSMADIVLEEAKFMKPFPGLKHELEGRIDVLDVCATPLLTCQRVFKPEQLAVMAFIQDDAREYASGGPYDLIVTDAFLTRFNDKDKAVVLKNWVKMLADDGEIATTWRIGRKDDEPDYGDEEARKRFIYNVTRRMEEWHVSLGTFAEVNTTLDLAEKYAAKMHSYSGQPEEEIQAFMEKFFGDVRISLSPPVYDVTTRLYARIIARKPKK</sequence>
<organism evidence="1 2">
    <name type="scientific">Candidatus Beckwithbacteria bacterium GW2011_GWB1_47_15</name>
    <dbReference type="NCBI Taxonomy" id="1618371"/>
    <lineage>
        <taxon>Bacteria</taxon>
        <taxon>Candidatus Beckwithiibacteriota</taxon>
    </lineage>
</organism>
<dbReference type="Gene3D" id="3.40.50.150">
    <property type="entry name" value="Vaccinia Virus protein VP39"/>
    <property type="match status" value="1"/>
</dbReference>
<dbReference type="InterPro" id="IPR029063">
    <property type="entry name" value="SAM-dependent_MTases_sf"/>
</dbReference>